<proteinExistence type="predicted"/>
<dbReference type="EMBL" id="BMTU01000017">
    <property type="protein sequence ID" value="GGR04245.1"/>
    <property type="molecule type" value="Genomic_DNA"/>
</dbReference>
<dbReference type="RefSeq" id="WP_268248981.1">
    <property type="nucleotide sequence ID" value="NZ_BMTE01000018.1"/>
</dbReference>
<comment type="caution">
    <text evidence="2">The sequence shown here is derived from an EMBL/GenBank/DDBJ whole genome shotgun (WGS) entry which is preliminary data.</text>
</comment>
<protein>
    <submittedName>
        <fullName evidence="2">Uncharacterized protein</fullName>
    </submittedName>
</protein>
<dbReference type="AlphaFoldDB" id="A0A918C4D2"/>
<gene>
    <name evidence="2" type="ORF">GCM10010280_60270</name>
</gene>
<keyword evidence="1" id="KW-0732">Signal</keyword>
<keyword evidence="3" id="KW-1185">Reference proteome</keyword>
<feature type="chain" id="PRO_5036835399" evidence="1">
    <location>
        <begin position="25"/>
        <end position="44"/>
    </location>
</feature>
<organism evidence="2 3">
    <name type="scientific">Streptomyces pilosus</name>
    <dbReference type="NCBI Taxonomy" id="28893"/>
    <lineage>
        <taxon>Bacteria</taxon>
        <taxon>Bacillati</taxon>
        <taxon>Actinomycetota</taxon>
        <taxon>Actinomycetes</taxon>
        <taxon>Kitasatosporales</taxon>
        <taxon>Streptomycetaceae</taxon>
        <taxon>Streptomyces</taxon>
    </lineage>
</organism>
<accession>A0A918C4D2</accession>
<name>A0A918C4D2_9ACTN</name>
<dbReference type="Proteomes" id="UP000656732">
    <property type="component" value="Unassembled WGS sequence"/>
</dbReference>
<evidence type="ECO:0000313" key="2">
    <source>
        <dbReference type="EMBL" id="GGR04245.1"/>
    </source>
</evidence>
<evidence type="ECO:0000313" key="3">
    <source>
        <dbReference type="Proteomes" id="UP000656732"/>
    </source>
</evidence>
<reference evidence="2" key="2">
    <citation type="submission" date="2020-09" db="EMBL/GenBank/DDBJ databases">
        <authorList>
            <person name="Sun Q."/>
            <person name="Ohkuma M."/>
        </authorList>
    </citation>
    <scope>NUCLEOTIDE SEQUENCE</scope>
    <source>
        <strain evidence="2">JCM 4403</strain>
    </source>
</reference>
<sequence>MPKKAARALVLFLLALAPLVTAQAAVADTAVSTPATSKNTTGWE</sequence>
<evidence type="ECO:0000256" key="1">
    <source>
        <dbReference type="SAM" id="SignalP"/>
    </source>
</evidence>
<feature type="signal peptide" evidence="1">
    <location>
        <begin position="1"/>
        <end position="24"/>
    </location>
</feature>
<reference evidence="2" key="1">
    <citation type="journal article" date="2014" name="Int. J. Syst. Evol. Microbiol.">
        <title>Complete genome sequence of Corynebacterium casei LMG S-19264T (=DSM 44701T), isolated from a smear-ripened cheese.</title>
        <authorList>
            <consortium name="US DOE Joint Genome Institute (JGI-PGF)"/>
            <person name="Walter F."/>
            <person name="Albersmeier A."/>
            <person name="Kalinowski J."/>
            <person name="Ruckert C."/>
        </authorList>
    </citation>
    <scope>NUCLEOTIDE SEQUENCE</scope>
    <source>
        <strain evidence="2">JCM 4403</strain>
    </source>
</reference>